<accession>A0A1I7VVI8</accession>
<dbReference type="AlphaFoldDB" id="A0A1I7VVI8"/>
<evidence type="ECO:0000256" key="2">
    <source>
        <dbReference type="ARBA" id="ARBA00004569"/>
    </source>
</evidence>
<evidence type="ECO:0000256" key="11">
    <source>
        <dbReference type="ARBA" id="ARBA00023157"/>
    </source>
</evidence>
<keyword evidence="7" id="KW-0999">Mitochondrion inner membrane</keyword>
<keyword evidence="11 12" id="KW-1015">Disulfide bond</keyword>
<name>A0A1I7VVI8_LOALO</name>
<feature type="disulfide bond" evidence="12">
    <location>
        <begin position="281"/>
        <end position="314"/>
    </location>
</feature>
<organism evidence="14 15">
    <name type="scientific">Loa loa</name>
    <name type="common">Eye worm</name>
    <name type="synonym">Filaria loa</name>
    <dbReference type="NCBI Taxonomy" id="7209"/>
    <lineage>
        <taxon>Eukaryota</taxon>
        <taxon>Metazoa</taxon>
        <taxon>Ecdysozoa</taxon>
        <taxon>Nematoda</taxon>
        <taxon>Chromadorea</taxon>
        <taxon>Rhabditida</taxon>
        <taxon>Spirurina</taxon>
        <taxon>Spiruromorpha</taxon>
        <taxon>Filarioidea</taxon>
        <taxon>Onchocercidae</taxon>
        <taxon>Loa</taxon>
    </lineage>
</organism>
<dbReference type="PANTHER" id="PTHR21268">
    <property type="entry name" value="NADH DEHYDROGENASE [UBIQUINONE] IRON-SULFUR PROTEIN 5"/>
    <property type="match status" value="1"/>
</dbReference>
<feature type="disulfide bond" evidence="12">
    <location>
        <begin position="291"/>
        <end position="304"/>
    </location>
</feature>
<evidence type="ECO:0000256" key="6">
    <source>
        <dbReference type="ARBA" id="ARBA00022660"/>
    </source>
</evidence>
<evidence type="ECO:0000313" key="15">
    <source>
        <dbReference type="WBParaSite" id="EN70_6727"/>
    </source>
</evidence>
<evidence type="ECO:0000256" key="12">
    <source>
        <dbReference type="PIRSR" id="PIRSR619342-50"/>
    </source>
</evidence>
<evidence type="ECO:0000256" key="7">
    <source>
        <dbReference type="ARBA" id="ARBA00022792"/>
    </source>
</evidence>
<evidence type="ECO:0000256" key="8">
    <source>
        <dbReference type="ARBA" id="ARBA00022982"/>
    </source>
</evidence>
<dbReference type="STRING" id="7209.A0A1I7VVI8"/>
<feature type="transmembrane region" description="Helical" evidence="13">
    <location>
        <begin position="24"/>
        <end position="43"/>
    </location>
</feature>
<dbReference type="PANTHER" id="PTHR21268:SF2">
    <property type="entry name" value="NADH DEHYDROGENASE [UBIQUINONE] IRON-SULFUR PROTEIN 5"/>
    <property type="match status" value="1"/>
</dbReference>
<dbReference type="Proteomes" id="UP000095285">
    <property type="component" value="Unassembled WGS sequence"/>
</dbReference>
<evidence type="ECO:0000256" key="10">
    <source>
        <dbReference type="ARBA" id="ARBA00023136"/>
    </source>
</evidence>
<dbReference type="WBParaSite" id="EN70_6727">
    <property type="protein sequence ID" value="EN70_6727"/>
    <property type="gene ID" value="EN70_6727"/>
</dbReference>
<evidence type="ECO:0000256" key="3">
    <source>
        <dbReference type="ARBA" id="ARBA00004637"/>
    </source>
</evidence>
<dbReference type="InterPro" id="IPR019342">
    <property type="entry name" value="NADH_UbQ_OxRdtase_FeS-su5"/>
</dbReference>
<evidence type="ECO:0000256" key="4">
    <source>
        <dbReference type="ARBA" id="ARBA00007372"/>
    </source>
</evidence>
<evidence type="ECO:0000256" key="1">
    <source>
        <dbReference type="ARBA" id="ARBA00003195"/>
    </source>
</evidence>
<evidence type="ECO:0000256" key="13">
    <source>
        <dbReference type="SAM" id="Phobius"/>
    </source>
</evidence>
<keyword evidence="14" id="KW-1185">Reference proteome</keyword>
<comment type="subcellular location">
    <subcellularLocation>
        <location evidence="3">Mitochondrion inner membrane</location>
        <topology evidence="3">Peripheral membrane protein</topology>
    </subcellularLocation>
    <subcellularLocation>
        <location evidence="2">Mitochondrion intermembrane space</location>
    </subcellularLocation>
</comment>
<keyword evidence="13" id="KW-1133">Transmembrane helix</keyword>
<evidence type="ECO:0000256" key="5">
    <source>
        <dbReference type="ARBA" id="ARBA00022448"/>
    </source>
</evidence>
<protein>
    <submittedName>
        <fullName evidence="15">NADH dehydrogenase [ubiquinone] iron-sulfur protein 5</fullName>
    </submittedName>
</protein>
<dbReference type="eggNOG" id="KOG4110">
    <property type="taxonomic scope" value="Eukaryota"/>
</dbReference>
<dbReference type="GO" id="GO:0005743">
    <property type="term" value="C:mitochondrial inner membrane"/>
    <property type="evidence" value="ECO:0007669"/>
    <property type="project" value="UniProtKB-SubCell"/>
</dbReference>
<dbReference type="Pfam" id="PF10200">
    <property type="entry name" value="Ndufs5"/>
    <property type="match status" value="1"/>
</dbReference>
<sequence length="366" mass="42317">MQAHPPPNCGFTERLHMDDDIVDVLVVSGVAGIGFIALTYLIAKIYSDKIKGRLLCPKKKTKHFIAVRAVQRQKSILTFQKFSRAGRVHTESSEKILTCPIEPLREQLTKRVRMAVEGCKDKLDSRSSSSSPKIEKPGGKRYNIEELECYDRLIDLAVVLNFLNKFPLMLLGIWERPRIDDFIIRSIDGKEKKGLESRVQNIAFGIKIAFGDSIGERIAVVRYNFLVARCCVLGKSEKQFKMSFREKPHFQEAEEHMLEPMIRLPLVDALRRLSSKQDTHCGFFESQYYHCLEAFGQKLGRKYCDLERRDFNECITNYKQKKRAEWIRLQYRLHWDSKKHGPLPEGAKIGECLPDYFSHNPPDAIH</sequence>
<keyword evidence="6" id="KW-0679">Respiratory chain</keyword>
<dbReference type="GO" id="GO:0005758">
    <property type="term" value="C:mitochondrial intermembrane space"/>
    <property type="evidence" value="ECO:0007669"/>
    <property type="project" value="UniProtKB-SubCell"/>
</dbReference>
<keyword evidence="5" id="KW-0813">Transport</keyword>
<comment type="function">
    <text evidence="1">Accessory subunit of the mitochondrial membrane respiratory chain NADH dehydrogenase (Complex I), that is believed not to be involved in catalysis. Complex I functions in the transfer of electrons from NADH to the respiratory chain. The immediate electron acceptor for the enzyme is believed to be ubiquinone.</text>
</comment>
<reference evidence="15" key="2">
    <citation type="submission" date="2016-11" db="UniProtKB">
        <authorList>
            <consortium name="WormBaseParasite"/>
        </authorList>
    </citation>
    <scope>IDENTIFICATION</scope>
</reference>
<reference evidence="14" key="1">
    <citation type="submission" date="2012-04" db="EMBL/GenBank/DDBJ databases">
        <title>The Genome Sequence of Loa loa.</title>
        <authorList>
            <consortium name="The Broad Institute Genome Sequencing Platform"/>
            <consortium name="Broad Institute Genome Sequencing Center for Infectious Disease"/>
            <person name="Nutman T.B."/>
            <person name="Fink D.L."/>
            <person name="Russ C."/>
            <person name="Young S."/>
            <person name="Zeng Q."/>
            <person name="Gargeya S."/>
            <person name="Alvarado L."/>
            <person name="Berlin A."/>
            <person name="Chapman S.B."/>
            <person name="Chen Z."/>
            <person name="Freedman E."/>
            <person name="Gellesch M."/>
            <person name="Goldberg J."/>
            <person name="Griggs A."/>
            <person name="Gujja S."/>
            <person name="Heilman E.R."/>
            <person name="Heiman D."/>
            <person name="Howarth C."/>
            <person name="Mehta T."/>
            <person name="Neiman D."/>
            <person name="Pearson M."/>
            <person name="Roberts A."/>
            <person name="Saif S."/>
            <person name="Shea T."/>
            <person name="Shenoy N."/>
            <person name="Sisk P."/>
            <person name="Stolte C."/>
            <person name="Sykes S."/>
            <person name="White J."/>
            <person name="Yandava C."/>
            <person name="Haas B."/>
            <person name="Henn M.R."/>
            <person name="Nusbaum C."/>
            <person name="Birren B."/>
        </authorList>
    </citation>
    <scope>NUCLEOTIDE SEQUENCE [LARGE SCALE GENOMIC DNA]</scope>
</reference>
<comment type="similarity">
    <text evidence="4">Belongs to the complex I NDUFS5 subunit family.</text>
</comment>
<keyword evidence="8" id="KW-0249">Electron transport</keyword>
<evidence type="ECO:0000313" key="14">
    <source>
        <dbReference type="Proteomes" id="UP000095285"/>
    </source>
</evidence>
<keyword evidence="13" id="KW-0812">Transmembrane</keyword>
<keyword evidence="10 13" id="KW-0472">Membrane</keyword>
<proteinExistence type="inferred from homology"/>
<evidence type="ECO:0000256" key="9">
    <source>
        <dbReference type="ARBA" id="ARBA00023128"/>
    </source>
</evidence>
<keyword evidence="9" id="KW-0496">Mitochondrion</keyword>